<evidence type="ECO:0000256" key="2">
    <source>
        <dbReference type="SAM" id="Phobius"/>
    </source>
</evidence>
<feature type="transmembrane region" description="Helical" evidence="2">
    <location>
        <begin position="62"/>
        <end position="83"/>
    </location>
</feature>
<keyword evidence="2" id="KW-1133">Transmembrane helix</keyword>
<proteinExistence type="predicted"/>
<evidence type="ECO:0008006" key="5">
    <source>
        <dbReference type="Google" id="ProtNLM"/>
    </source>
</evidence>
<accession>A0A1Y0ESE7</accession>
<dbReference type="OrthoDB" id="8812556at2"/>
<dbReference type="EMBL" id="CP021455">
    <property type="protein sequence ID" value="ARU06587.1"/>
    <property type="molecule type" value="Genomic_DNA"/>
</dbReference>
<evidence type="ECO:0000256" key="1">
    <source>
        <dbReference type="SAM" id="Coils"/>
    </source>
</evidence>
<feature type="transmembrane region" description="Helical" evidence="2">
    <location>
        <begin position="6"/>
        <end position="23"/>
    </location>
</feature>
<feature type="transmembrane region" description="Helical" evidence="2">
    <location>
        <begin position="30"/>
        <end position="50"/>
    </location>
</feature>
<dbReference type="AlphaFoldDB" id="A0A1Y0ESE7"/>
<sequence length="126" mass="14194">MSALHITTALLGLGLAVLILRWIRRDQLYLGHGLFWIAVAVAAMVLGLWPRLIDRLATWTGVFYPPAFLLLLAVLVLLVKALHSDLVNTRMRRNLRRLNQSLALQEQRLQHLEDARAASTTPPETP</sequence>
<keyword evidence="2" id="KW-0812">Transmembrane</keyword>
<keyword evidence="2" id="KW-0472">Membrane</keyword>
<dbReference type="KEGG" id="cser:CCO03_02165"/>
<protein>
    <recommendedName>
        <fullName evidence="5">DUF2304 domain-containing protein</fullName>
    </recommendedName>
</protein>
<evidence type="ECO:0000313" key="4">
    <source>
        <dbReference type="Proteomes" id="UP000196138"/>
    </source>
</evidence>
<dbReference type="Pfam" id="PF10066">
    <property type="entry name" value="DUF2304"/>
    <property type="match status" value="1"/>
</dbReference>
<gene>
    <name evidence="3" type="ORF">CCO03_02165</name>
</gene>
<organism evidence="3 4">
    <name type="scientific">Comamonas serinivorans</name>
    <dbReference type="NCBI Taxonomy" id="1082851"/>
    <lineage>
        <taxon>Bacteria</taxon>
        <taxon>Pseudomonadati</taxon>
        <taxon>Pseudomonadota</taxon>
        <taxon>Betaproteobacteria</taxon>
        <taxon>Burkholderiales</taxon>
        <taxon>Comamonadaceae</taxon>
        <taxon>Comamonas</taxon>
    </lineage>
</organism>
<feature type="coiled-coil region" evidence="1">
    <location>
        <begin position="88"/>
        <end position="115"/>
    </location>
</feature>
<dbReference type="Proteomes" id="UP000196138">
    <property type="component" value="Chromosome"/>
</dbReference>
<reference evidence="3 4" key="1">
    <citation type="submission" date="2017-05" db="EMBL/GenBank/DDBJ databases">
        <authorList>
            <person name="Song R."/>
            <person name="Chenine A.L."/>
            <person name="Ruprecht R.M."/>
        </authorList>
    </citation>
    <scope>NUCLEOTIDE SEQUENCE [LARGE SCALE GENOMIC DNA]</scope>
    <source>
        <strain evidence="3 4">DSM 26136</strain>
    </source>
</reference>
<dbReference type="InterPro" id="IPR019277">
    <property type="entry name" value="DUF2304"/>
</dbReference>
<evidence type="ECO:0000313" key="3">
    <source>
        <dbReference type="EMBL" id="ARU06587.1"/>
    </source>
</evidence>
<name>A0A1Y0ESE7_9BURK</name>
<keyword evidence="1" id="KW-0175">Coiled coil</keyword>
<keyword evidence="4" id="KW-1185">Reference proteome</keyword>